<keyword evidence="3" id="KW-1185">Reference proteome</keyword>
<evidence type="ECO:0000313" key="2">
    <source>
        <dbReference type="EMBL" id="ADV83948.1"/>
    </source>
</evidence>
<dbReference type="EMBL" id="CP002467">
    <property type="protein sequence ID" value="ADV83948.1"/>
    <property type="molecule type" value="Genomic_DNA"/>
</dbReference>
<dbReference type="GO" id="GO:0071111">
    <property type="term" value="F:cyclic-guanylate-specific phosphodiesterase activity"/>
    <property type="evidence" value="ECO:0007669"/>
    <property type="project" value="InterPro"/>
</dbReference>
<name>E8V7H4_TERSS</name>
<feature type="domain" description="EAL" evidence="1">
    <location>
        <begin position="7"/>
        <end position="254"/>
    </location>
</feature>
<accession>E8V7H4</accession>
<dbReference type="KEGG" id="tsa:AciPR4_3192"/>
<dbReference type="InterPro" id="IPR050706">
    <property type="entry name" value="Cyclic-di-GMP_PDE-like"/>
</dbReference>
<dbReference type="STRING" id="401053.AciPR4_3192"/>
<dbReference type="SUPFAM" id="SSF141868">
    <property type="entry name" value="EAL domain-like"/>
    <property type="match status" value="1"/>
</dbReference>
<dbReference type="SMART" id="SM00052">
    <property type="entry name" value="EAL"/>
    <property type="match status" value="1"/>
</dbReference>
<dbReference type="eggNOG" id="COG2200">
    <property type="taxonomic scope" value="Bacteria"/>
</dbReference>
<evidence type="ECO:0000313" key="3">
    <source>
        <dbReference type="Proteomes" id="UP000006844"/>
    </source>
</evidence>
<dbReference type="Pfam" id="PF00563">
    <property type="entry name" value="EAL"/>
    <property type="match status" value="1"/>
</dbReference>
<organism evidence="2 3">
    <name type="scientific">Terriglobus saanensis (strain ATCC BAA-1853 / DSM 23119 / SP1PR4)</name>
    <dbReference type="NCBI Taxonomy" id="401053"/>
    <lineage>
        <taxon>Bacteria</taxon>
        <taxon>Pseudomonadati</taxon>
        <taxon>Acidobacteriota</taxon>
        <taxon>Terriglobia</taxon>
        <taxon>Terriglobales</taxon>
        <taxon>Acidobacteriaceae</taxon>
        <taxon>Terriglobus</taxon>
    </lineage>
</organism>
<dbReference type="Gene3D" id="3.20.20.450">
    <property type="entry name" value="EAL domain"/>
    <property type="match status" value="1"/>
</dbReference>
<dbReference type="HOGENOM" id="CLU_000445_70_50_0"/>
<gene>
    <name evidence="2" type="ordered locus">AciPR4_3192</name>
</gene>
<dbReference type="PANTHER" id="PTHR33121:SF15">
    <property type="entry name" value="BLUE LIGHT- AND TEMPERATURE-REGULATED ANTIREPRESSOR BLUF"/>
    <property type="match status" value="1"/>
</dbReference>
<protein>
    <submittedName>
        <fullName evidence="2">Diguanylate phosphodiesterase</fullName>
    </submittedName>
</protein>
<dbReference type="AlphaFoldDB" id="E8V7H4"/>
<reference evidence="2 3" key="1">
    <citation type="journal article" date="2012" name="Stand. Genomic Sci.">
        <title>Complete genome sequence of Terriglobus saanensis type strain SP1PR4(T), an Acidobacteria from tundra soil.</title>
        <authorList>
            <person name="Rawat S.R."/>
            <person name="Mannisto M.K."/>
            <person name="Starovoytov V."/>
            <person name="Goodwin L."/>
            <person name="Nolan M."/>
            <person name="Hauser L."/>
            <person name="Land M."/>
            <person name="Davenport K.W."/>
            <person name="Woyke T."/>
            <person name="Haggblom M.M."/>
        </authorList>
    </citation>
    <scope>NUCLEOTIDE SEQUENCE</scope>
    <source>
        <strain evidence="3">ATCC BAA-1853 / DSM 23119 / SP1PR4</strain>
    </source>
</reference>
<dbReference type="Proteomes" id="UP000006844">
    <property type="component" value="Chromosome"/>
</dbReference>
<sequence>MILEPTSNTGCRDCRDGVEEPFPFTMAFQPIVDVETRTVRTYEALVRGPENQPASEVLAMVNEKNRYAFDQACRVKAIRLASELGMVKTGARLAVNFMPEAIYSPSGCIQKTLRAARQYKFPLDRLIFEITEHEPVRNTAHLKSIIKEYKKHGFGIALDDFGAGYNGLSLLAELDPDIVKLDARLIKELHLRPRSQAIVRAMTELCKSLDITVVGEAIETVEECEALQACGVHLMQGFFFAQPLFEGLPEVTWR</sequence>
<dbReference type="PROSITE" id="PS50883">
    <property type="entry name" value="EAL"/>
    <property type="match status" value="1"/>
</dbReference>
<proteinExistence type="predicted"/>
<dbReference type="OrthoDB" id="8731447at2"/>
<evidence type="ECO:0000259" key="1">
    <source>
        <dbReference type="PROSITE" id="PS50883"/>
    </source>
</evidence>
<dbReference type="InterPro" id="IPR035919">
    <property type="entry name" value="EAL_sf"/>
</dbReference>
<dbReference type="InterPro" id="IPR001633">
    <property type="entry name" value="EAL_dom"/>
</dbReference>
<dbReference type="CDD" id="cd01948">
    <property type="entry name" value="EAL"/>
    <property type="match status" value="1"/>
</dbReference>
<dbReference type="PANTHER" id="PTHR33121">
    <property type="entry name" value="CYCLIC DI-GMP PHOSPHODIESTERASE PDEF"/>
    <property type="match status" value="1"/>
</dbReference>